<protein>
    <submittedName>
        <fullName evidence="1">DUF2804 domain-containing protein</fullName>
    </submittedName>
</protein>
<gene>
    <name evidence="1" type="ORF">GCM10007932_37640</name>
</gene>
<dbReference type="InterPro" id="IPR021243">
    <property type="entry name" value="DUF2804"/>
</dbReference>
<dbReference type="Pfam" id="PF10974">
    <property type="entry name" value="DUF2804"/>
    <property type="match status" value="1"/>
</dbReference>
<name>A0AAV5NVC2_9VIBR</name>
<dbReference type="PANTHER" id="PTHR35868:SF4">
    <property type="entry name" value="DUF2804 DOMAIN-CONTAINING PROTEIN"/>
    <property type="match status" value="1"/>
</dbReference>
<proteinExistence type="predicted"/>
<dbReference type="AlphaFoldDB" id="A0AAV5NVC2"/>
<evidence type="ECO:0000313" key="1">
    <source>
        <dbReference type="EMBL" id="GLQ74403.1"/>
    </source>
</evidence>
<sequence>MIVTRLAPETLIAANGKPQYGQFDGIPKQLAIEEFDYRNTMDGKASALRRYFHYKQFQFVSVITDRYVIGVAIADIRYLASAFCYVYDIEKNELIENNWLRPLNCGYATAPSPYTSFAHIASKQIQFHLFEGGWQVKLNTKNIKADLTLSAPSGSLPLAMCTPTGYTGWTYTQKHNALSVQGILEIGGEPVPLDFALAGYDFSAGYMRRETSWRWASINTRLGETTLGLNLAAGVNETGSSENVLWLNGERHFLSNVHFEFDRDSSDQDNIDQHWRVFSEDGCVDLVFKPLNKRSEKLNLWLLKSNFRQFVGQFSGSIKDNHGQVHHLDEVLGLTEDHFARW</sequence>
<reference evidence="2" key="1">
    <citation type="journal article" date="2019" name="Int. J. Syst. Evol. Microbiol.">
        <title>The Global Catalogue of Microorganisms (GCM) 10K type strain sequencing project: providing services to taxonomists for standard genome sequencing and annotation.</title>
        <authorList>
            <consortium name="The Broad Institute Genomics Platform"/>
            <consortium name="The Broad Institute Genome Sequencing Center for Infectious Disease"/>
            <person name="Wu L."/>
            <person name="Ma J."/>
        </authorList>
    </citation>
    <scope>NUCLEOTIDE SEQUENCE [LARGE SCALE GENOMIC DNA]</scope>
    <source>
        <strain evidence="2">NBRC 15640</strain>
    </source>
</reference>
<dbReference type="EMBL" id="BSNX01000055">
    <property type="protein sequence ID" value="GLQ74403.1"/>
    <property type="molecule type" value="Genomic_DNA"/>
</dbReference>
<comment type="caution">
    <text evidence="1">The sequence shown here is derived from an EMBL/GenBank/DDBJ whole genome shotgun (WGS) entry which is preliminary data.</text>
</comment>
<dbReference type="PANTHER" id="PTHR35868">
    <property type="entry name" value="DUF2804 DOMAIN-CONTAINING PROTEIN-RELATED"/>
    <property type="match status" value="1"/>
</dbReference>
<dbReference type="Proteomes" id="UP001156690">
    <property type="component" value="Unassembled WGS sequence"/>
</dbReference>
<evidence type="ECO:0000313" key="2">
    <source>
        <dbReference type="Proteomes" id="UP001156690"/>
    </source>
</evidence>
<dbReference type="RefSeq" id="WP_126608557.1">
    <property type="nucleotide sequence ID" value="NZ_AP025145.1"/>
</dbReference>
<accession>A0AAV5NVC2</accession>
<organism evidence="1 2">
    <name type="scientific">Vibrio penaeicida</name>
    <dbReference type="NCBI Taxonomy" id="104609"/>
    <lineage>
        <taxon>Bacteria</taxon>
        <taxon>Pseudomonadati</taxon>
        <taxon>Pseudomonadota</taxon>
        <taxon>Gammaproteobacteria</taxon>
        <taxon>Vibrionales</taxon>
        <taxon>Vibrionaceae</taxon>
        <taxon>Vibrio</taxon>
    </lineage>
</organism>
<keyword evidence="2" id="KW-1185">Reference proteome</keyword>